<dbReference type="PANTHER" id="PTHR30329:SF21">
    <property type="entry name" value="LIPOPROTEIN YIAD-RELATED"/>
    <property type="match status" value="1"/>
</dbReference>
<organism evidence="7 8">
    <name type="scientific">Caldimonas caldifontis</name>
    <dbReference type="NCBI Taxonomy" id="1452508"/>
    <lineage>
        <taxon>Bacteria</taxon>
        <taxon>Pseudomonadati</taxon>
        <taxon>Pseudomonadota</taxon>
        <taxon>Betaproteobacteria</taxon>
        <taxon>Burkholderiales</taxon>
        <taxon>Sphaerotilaceae</taxon>
        <taxon>Caldimonas</taxon>
    </lineage>
</organism>
<comment type="subcellular location">
    <subcellularLocation>
        <location evidence="1">Cell outer membrane</location>
    </subcellularLocation>
</comment>
<accession>A0A2S5SWS0</accession>
<dbReference type="CDD" id="cd07185">
    <property type="entry name" value="OmpA_C-like"/>
    <property type="match status" value="1"/>
</dbReference>
<keyword evidence="5" id="KW-0812">Transmembrane</keyword>
<keyword evidence="3" id="KW-0998">Cell outer membrane</keyword>
<dbReference type="AlphaFoldDB" id="A0A2S5SWS0"/>
<evidence type="ECO:0000256" key="4">
    <source>
        <dbReference type="PROSITE-ProRule" id="PRU00473"/>
    </source>
</evidence>
<keyword evidence="8" id="KW-1185">Reference proteome</keyword>
<dbReference type="Gene3D" id="3.30.1330.60">
    <property type="entry name" value="OmpA-like domain"/>
    <property type="match status" value="1"/>
</dbReference>
<dbReference type="PRINTS" id="PR01021">
    <property type="entry name" value="OMPADOMAIN"/>
</dbReference>
<dbReference type="InterPro" id="IPR050330">
    <property type="entry name" value="Bact_OuterMem_StrucFunc"/>
</dbReference>
<comment type="caution">
    <text evidence="7">The sequence shown here is derived from an EMBL/GenBank/DDBJ whole genome shotgun (WGS) entry which is preliminary data.</text>
</comment>
<evidence type="ECO:0000256" key="1">
    <source>
        <dbReference type="ARBA" id="ARBA00004442"/>
    </source>
</evidence>
<proteinExistence type="predicted"/>
<dbReference type="RefSeq" id="WP_104301990.1">
    <property type="nucleotide sequence ID" value="NZ_PSNX01000004.1"/>
</dbReference>
<dbReference type="SUPFAM" id="SSF103088">
    <property type="entry name" value="OmpA-like"/>
    <property type="match status" value="1"/>
</dbReference>
<dbReference type="InterPro" id="IPR036737">
    <property type="entry name" value="OmpA-like_sf"/>
</dbReference>
<dbReference type="OrthoDB" id="8526920at2"/>
<dbReference type="PANTHER" id="PTHR30329">
    <property type="entry name" value="STATOR ELEMENT OF FLAGELLAR MOTOR COMPLEX"/>
    <property type="match status" value="1"/>
</dbReference>
<evidence type="ECO:0000313" key="7">
    <source>
        <dbReference type="EMBL" id="PPE67172.1"/>
    </source>
</evidence>
<evidence type="ECO:0000256" key="2">
    <source>
        <dbReference type="ARBA" id="ARBA00023136"/>
    </source>
</evidence>
<feature type="transmembrane region" description="Helical" evidence="5">
    <location>
        <begin position="12"/>
        <end position="34"/>
    </location>
</feature>
<keyword evidence="2 4" id="KW-0472">Membrane</keyword>
<dbReference type="GO" id="GO:0009279">
    <property type="term" value="C:cell outer membrane"/>
    <property type="evidence" value="ECO:0007669"/>
    <property type="project" value="UniProtKB-SubCell"/>
</dbReference>
<dbReference type="Proteomes" id="UP000238605">
    <property type="component" value="Unassembled WGS sequence"/>
</dbReference>
<protein>
    <recommendedName>
        <fullName evidence="6">OmpA-like domain-containing protein</fullName>
    </recommendedName>
</protein>
<evidence type="ECO:0000259" key="6">
    <source>
        <dbReference type="PROSITE" id="PS51123"/>
    </source>
</evidence>
<dbReference type="InterPro" id="IPR006664">
    <property type="entry name" value="OMP_bac"/>
</dbReference>
<evidence type="ECO:0000256" key="5">
    <source>
        <dbReference type="SAM" id="Phobius"/>
    </source>
</evidence>
<feature type="domain" description="OmpA-like" evidence="6">
    <location>
        <begin position="56"/>
        <end position="163"/>
    </location>
</feature>
<evidence type="ECO:0000256" key="3">
    <source>
        <dbReference type="ARBA" id="ARBA00023237"/>
    </source>
</evidence>
<dbReference type="EMBL" id="PSNX01000004">
    <property type="protein sequence ID" value="PPE67172.1"/>
    <property type="molecule type" value="Genomic_DNA"/>
</dbReference>
<dbReference type="Pfam" id="PF00691">
    <property type="entry name" value="OmpA"/>
    <property type="match status" value="1"/>
</dbReference>
<evidence type="ECO:0000313" key="8">
    <source>
        <dbReference type="Proteomes" id="UP000238605"/>
    </source>
</evidence>
<keyword evidence="5" id="KW-1133">Transmembrane helix</keyword>
<sequence>MSDQDNDDTRRVGLWVVFTVVGLVVAGVIGFATVRTLSGPAAPAAQHEDVGEAAEEVALIGEPALRLYFELGQASLSPEAVSALSAVAERARSSGDTVYISGFHDASGSAAVNAELAKQRALAVRHALEADGVPPAQLVLRRPALTLGDGDPREARRVELHLQ</sequence>
<dbReference type="InterPro" id="IPR006665">
    <property type="entry name" value="OmpA-like"/>
</dbReference>
<dbReference type="PROSITE" id="PS51123">
    <property type="entry name" value="OMPA_2"/>
    <property type="match status" value="1"/>
</dbReference>
<gene>
    <name evidence="7" type="ORF">C1704_05410</name>
</gene>
<reference evidence="7 8" key="1">
    <citation type="submission" date="2018-02" db="EMBL/GenBank/DDBJ databases">
        <title>Reclassifiation of [Polyangium] brachysporum DSM 7029 as Guopingzhaonella breviflexa gen. nov., sp. nov., a member of the family Comamonadaceae.</title>
        <authorList>
            <person name="Tang B."/>
        </authorList>
    </citation>
    <scope>NUCLEOTIDE SEQUENCE [LARGE SCALE GENOMIC DNA]</scope>
    <source>
        <strain evidence="7 8">BCRC 80649</strain>
    </source>
</reference>
<name>A0A2S5SWS0_9BURK</name>